<proteinExistence type="inferred from homology"/>
<dbReference type="EC" id="2.4.99.28" evidence="11"/>
<dbReference type="PANTHER" id="PTHR30474:SF1">
    <property type="entry name" value="PEPTIDOGLYCAN GLYCOSYLTRANSFERASE MRDB"/>
    <property type="match status" value="1"/>
</dbReference>
<dbReference type="InterPro" id="IPR001182">
    <property type="entry name" value="FtsW/RodA"/>
</dbReference>
<dbReference type="Proteomes" id="UP001500631">
    <property type="component" value="Unassembled WGS sequence"/>
</dbReference>
<dbReference type="InterPro" id="IPR011923">
    <property type="entry name" value="RodA/MrdB"/>
</dbReference>
<feature type="transmembrane region" description="Helical" evidence="11">
    <location>
        <begin position="344"/>
        <end position="367"/>
    </location>
</feature>
<comment type="subcellular location">
    <subcellularLocation>
        <location evidence="11">Cell inner membrane</location>
        <topology evidence="11">Multi-pass membrane protein</topology>
    </subcellularLocation>
    <subcellularLocation>
        <location evidence="1">Membrane</location>
        <topology evidence="1">Multi-pass membrane protein</topology>
    </subcellularLocation>
</comment>
<comment type="similarity">
    <text evidence="11">Belongs to the SEDS family. MrdB/RodA subfamily.</text>
</comment>
<keyword evidence="11" id="KW-0997">Cell inner membrane</keyword>
<sequence>MIHPYDINQPLKPKGLLALFHLDTTLFLLLLAVCACGLTILYSASGGNFSVVQAQAVRMGIGIFAMLILAFTPPYIIKNLTPIFFTISIISLVLIYFIGVEVNGSHRWLDLKIIRFQPSELMKLSAPMMVAYYLSNRNLPPSFFVIITAFIITIAPFVLVLYQPDLGTALLILFACITAIFFSGLQWRYIILAIILIGIALPIVWEFGLQDYQKGRVLTLLDPESDPLGKGYQIIQSKIAIGSGGMYGKGWLNSTQASLKFLPESSTDFIYAITAEEFGFVGITILLSLYLLIILRAFYLINKAQDPFNKLIGAAITSCFFFYIFVNAGMVSGLLPIVGVPLPFISYGGTSIVTLFLSFGIIMSIFAHPEPKKEKEYTT</sequence>
<organism evidence="12 13">
    <name type="scientific">Wohlfahrtiimonas larvae</name>
    <dbReference type="NCBI Taxonomy" id="1157986"/>
    <lineage>
        <taxon>Bacteria</taxon>
        <taxon>Pseudomonadati</taxon>
        <taxon>Pseudomonadota</taxon>
        <taxon>Gammaproteobacteria</taxon>
        <taxon>Cardiobacteriales</taxon>
        <taxon>Ignatzschineriaceae</taxon>
        <taxon>Wohlfahrtiimonas</taxon>
    </lineage>
</organism>
<feature type="transmembrane region" description="Helical" evidence="11">
    <location>
        <begin position="168"/>
        <end position="185"/>
    </location>
</feature>
<feature type="transmembrane region" description="Helical" evidence="11">
    <location>
        <begin position="20"/>
        <end position="44"/>
    </location>
</feature>
<dbReference type="PANTHER" id="PTHR30474">
    <property type="entry name" value="CELL CYCLE PROTEIN"/>
    <property type="match status" value="1"/>
</dbReference>
<keyword evidence="6 11" id="KW-0133">Cell shape</keyword>
<dbReference type="PROSITE" id="PS00428">
    <property type="entry name" value="FTSW_RODA_SPOVE"/>
    <property type="match status" value="1"/>
</dbReference>
<keyword evidence="4 11" id="KW-0808">Transferase</keyword>
<gene>
    <name evidence="11 12" type="primary">mrdB</name>
    <name evidence="11" type="synonym">rodA</name>
    <name evidence="12" type="ORF">GCM10023338_02310</name>
</gene>
<dbReference type="InterPro" id="IPR018365">
    <property type="entry name" value="Cell_cycle_FtsW-rel_CS"/>
</dbReference>
<keyword evidence="3 11" id="KW-0328">Glycosyltransferase</keyword>
<comment type="pathway">
    <text evidence="11">Cell wall biogenesis; peptidoglycan biosynthesis.</text>
</comment>
<evidence type="ECO:0000256" key="6">
    <source>
        <dbReference type="ARBA" id="ARBA00022960"/>
    </source>
</evidence>
<comment type="catalytic activity">
    <reaction evidence="11">
        <text>[GlcNAc-(1-&gt;4)-Mur2Ac(oyl-L-Ala-gamma-D-Glu-L-Lys-D-Ala-D-Ala)](n)-di-trans,octa-cis-undecaprenyl diphosphate + beta-D-GlcNAc-(1-&gt;4)-Mur2Ac(oyl-L-Ala-gamma-D-Glu-L-Lys-D-Ala-D-Ala)-di-trans,octa-cis-undecaprenyl diphosphate = [GlcNAc-(1-&gt;4)-Mur2Ac(oyl-L-Ala-gamma-D-Glu-L-Lys-D-Ala-D-Ala)](n+1)-di-trans,octa-cis-undecaprenyl diphosphate + di-trans,octa-cis-undecaprenyl diphosphate + H(+)</text>
        <dbReference type="Rhea" id="RHEA:23708"/>
        <dbReference type="Rhea" id="RHEA-COMP:9602"/>
        <dbReference type="Rhea" id="RHEA-COMP:9603"/>
        <dbReference type="ChEBI" id="CHEBI:15378"/>
        <dbReference type="ChEBI" id="CHEBI:58405"/>
        <dbReference type="ChEBI" id="CHEBI:60033"/>
        <dbReference type="ChEBI" id="CHEBI:78435"/>
        <dbReference type="EC" id="2.4.99.28"/>
    </reaction>
</comment>
<evidence type="ECO:0000256" key="4">
    <source>
        <dbReference type="ARBA" id="ARBA00022679"/>
    </source>
</evidence>
<evidence type="ECO:0000256" key="3">
    <source>
        <dbReference type="ARBA" id="ARBA00022676"/>
    </source>
</evidence>
<evidence type="ECO:0000256" key="8">
    <source>
        <dbReference type="ARBA" id="ARBA00022989"/>
    </source>
</evidence>
<feature type="transmembrane region" description="Helical" evidence="11">
    <location>
        <begin position="311"/>
        <end position="338"/>
    </location>
</feature>
<dbReference type="NCBIfam" id="TIGR02210">
    <property type="entry name" value="rodA_shape"/>
    <property type="match status" value="1"/>
</dbReference>
<evidence type="ECO:0000256" key="10">
    <source>
        <dbReference type="ARBA" id="ARBA00023316"/>
    </source>
</evidence>
<dbReference type="HAMAP" id="MF_02079">
    <property type="entry name" value="PGT_RodA"/>
    <property type="match status" value="1"/>
</dbReference>
<accession>A0ABP9MFF9</accession>
<keyword evidence="10 11" id="KW-0961">Cell wall biogenesis/degradation</keyword>
<keyword evidence="8 11" id="KW-1133">Transmembrane helix</keyword>
<keyword evidence="7 11" id="KW-0573">Peptidoglycan synthesis</keyword>
<comment type="function">
    <text evidence="11">Peptidoglycan polymerase that is essential for cell wall elongation.</text>
</comment>
<reference evidence="13" key="1">
    <citation type="journal article" date="2019" name="Int. J. Syst. Evol. Microbiol.">
        <title>The Global Catalogue of Microorganisms (GCM) 10K type strain sequencing project: providing services to taxonomists for standard genome sequencing and annotation.</title>
        <authorList>
            <consortium name="The Broad Institute Genomics Platform"/>
            <consortium name="The Broad Institute Genome Sequencing Center for Infectious Disease"/>
            <person name="Wu L."/>
            <person name="Ma J."/>
        </authorList>
    </citation>
    <scope>NUCLEOTIDE SEQUENCE [LARGE SCALE GENOMIC DNA]</scope>
    <source>
        <strain evidence="13">JCM 18424</strain>
    </source>
</reference>
<evidence type="ECO:0000256" key="2">
    <source>
        <dbReference type="ARBA" id="ARBA00022475"/>
    </source>
</evidence>
<keyword evidence="13" id="KW-1185">Reference proteome</keyword>
<feature type="transmembrane region" description="Helical" evidence="11">
    <location>
        <begin position="83"/>
        <end position="102"/>
    </location>
</feature>
<evidence type="ECO:0000313" key="13">
    <source>
        <dbReference type="Proteomes" id="UP001500631"/>
    </source>
</evidence>
<evidence type="ECO:0000256" key="9">
    <source>
        <dbReference type="ARBA" id="ARBA00023136"/>
    </source>
</evidence>
<keyword evidence="5 11" id="KW-0812">Transmembrane</keyword>
<evidence type="ECO:0000256" key="1">
    <source>
        <dbReference type="ARBA" id="ARBA00004141"/>
    </source>
</evidence>
<name>A0ABP9MFF9_9GAMM</name>
<evidence type="ECO:0000256" key="5">
    <source>
        <dbReference type="ARBA" id="ARBA00022692"/>
    </source>
</evidence>
<feature type="transmembrane region" description="Helical" evidence="11">
    <location>
        <begin position="143"/>
        <end position="162"/>
    </location>
</feature>
<evidence type="ECO:0000256" key="7">
    <source>
        <dbReference type="ARBA" id="ARBA00022984"/>
    </source>
</evidence>
<feature type="transmembrane region" description="Helical" evidence="11">
    <location>
        <begin position="190"/>
        <end position="208"/>
    </location>
</feature>
<feature type="transmembrane region" description="Helical" evidence="11">
    <location>
        <begin position="278"/>
        <end position="299"/>
    </location>
</feature>
<keyword evidence="2 11" id="KW-1003">Cell membrane</keyword>
<protein>
    <recommendedName>
        <fullName evidence="11">Peptidoglycan glycosyltransferase MrdB</fullName>
        <shortName evidence="11">PGT</shortName>
        <ecNumber evidence="11">2.4.99.28</ecNumber>
    </recommendedName>
    <alternativeName>
        <fullName evidence="11">Cell elongation protein RodA</fullName>
    </alternativeName>
    <alternativeName>
        <fullName evidence="11">Cell wall polymerase</fullName>
    </alternativeName>
    <alternativeName>
        <fullName evidence="11">Peptidoglycan polymerase</fullName>
        <shortName evidence="11">PG polymerase</shortName>
    </alternativeName>
</protein>
<comment type="caution">
    <text evidence="12">The sequence shown here is derived from an EMBL/GenBank/DDBJ whole genome shotgun (WGS) entry which is preliminary data.</text>
</comment>
<feature type="transmembrane region" description="Helical" evidence="11">
    <location>
        <begin position="56"/>
        <end position="77"/>
    </location>
</feature>
<evidence type="ECO:0000313" key="12">
    <source>
        <dbReference type="EMBL" id="GAA5094263.1"/>
    </source>
</evidence>
<keyword evidence="9 11" id="KW-0472">Membrane</keyword>
<evidence type="ECO:0000256" key="11">
    <source>
        <dbReference type="HAMAP-Rule" id="MF_02079"/>
    </source>
</evidence>
<dbReference type="Pfam" id="PF01098">
    <property type="entry name" value="FTSW_RODA_SPOVE"/>
    <property type="match status" value="1"/>
</dbReference>
<dbReference type="EMBL" id="BAABKE010000001">
    <property type="protein sequence ID" value="GAA5094263.1"/>
    <property type="molecule type" value="Genomic_DNA"/>
</dbReference>